<evidence type="ECO:0000313" key="6">
    <source>
        <dbReference type="EMBL" id="KAJ6303349.1"/>
    </source>
</evidence>
<keyword evidence="5" id="KW-0325">Glycoprotein</keyword>
<keyword evidence="2" id="KW-0328">Glycosyltransferase</keyword>
<dbReference type="EMBL" id="JAPFFI010000027">
    <property type="protein sequence ID" value="KAJ6303349.1"/>
    <property type="molecule type" value="Genomic_DNA"/>
</dbReference>
<dbReference type="Proteomes" id="UP001141253">
    <property type="component" value="Chromosome 16"/>
</dbReference>
<organism evidence="6 7">
    <name type="scientific">Salix suchowensis</name>
    <dbReference type="NCBI Taxonomy" id="1278906"/>
    <lineage>
        <taxon>Eukaryota</taxon>
        <taxon>Viridiplantae</taxon>
        <taxon>Streptophyta</taxon>
        <taxon>Embryophyta</taxon>
        <taxon>Tracheophyta</taxon>
        <taxon>Spermatophyta</taxon>
        <taxon>Magnoliopsida</taxon>
        <taxon>eudicotyledons</taxon>
        <taxon>Gunneridae</taxon>
        <taxon>Pentapetalae</taxon>
        <taxon>rosids</taxon>
        <taxon>fabids</taxon>
        <taxon>Malpighiales</taxon>
        <taxon>Salicaceae</taxon>
        <taxon>Saliceae</taxon>
        <taxon>Salix</taxon>
    </lineage>
</organism>
<keyword evidence="7" id="KW-1185">Reference proteome</keyword>
<reference evidence="6" key="1">
    <citation type="submission" date="2022-10" db="EMBL/GenBank/DDBJ databases">
        <authorList>
            <person name="Hyden B.L."/>
            <person name="Feng K."/>
            <person name="Yates T."/>
            <person name="Jawdy S."/>
            <person name="Smart L.B."/>
            <person name="Muchero W."/>
        </authorList>
    </citation>
    <scope>NUCLEOTIDE SEQUENCE</scope>
    <source>
        <tissue evidence="6">Shoot tip</tissue>
    </source>
</reference>
<evidence type="ECO:0000256" key="4">
    <source>
        <dbReference type="ARBA" id="ARBA00023136"/>
    </source>
</evidence>
<keyword evidence="3" id="KW-0808">Transferase</keyword>
<evidence type="ECO:0000256" key="1">
    <source>
        <dbReference type="ARBA" id="ARBA00004606"/>
    </source>
</evidence>
<dbReference type="PANTHER" id="PTHR31042:SF140">
    <property type="entry name" value="CORE-2_I-BRANCHING BETA-1,6-N-ACETYLGLUCOSAMINYLTRANSFERASE FAMILY PROTEIN"/>
    <property type="match status" value="1"/>
</dbReference>
<comment type="subcellular location">
    <subcellularLocation>
        <location evidence="1">Membrane</location>
        <topology evidence="1">Single-pass type II membrane protein</topology>
    </subcellularLocation>
</comment>
<sequence length="243" mass="27944">MNGRTLFFFAKPSSASASASASATHYPSAHSHLTSKSKKLKIAFLFLTNTDLFFAPLWEQFFKSADKNLFNIYVHADPHSNVTKPSGIFFSHFIPDAKRTYRASPTLISATRRLLANAILDDPNQYLLRHPESTQYNMKIEHKSFIEIISKERRLWKRYVARGKYAMMPEDPDGCTKYTLTKVNWTGTRNGHPYTYKAAEISPVLIQKLRQSNYSSSYLFARKFEPICLNPLMKIADKVIFRD</sequence>
<gene>
    <name evidence="6" type="ORF">OIU77_017266</name>
</gene>
<evidence type="ECO:0000256" key="5">
    <source>
        <dbReference type="ARBA" id="ARBA00023180"/>
    </source>
</evidence>
<name>A0ABQ8ZNP1_9ROSI</name>
<proteinExistence type="predicted"/>
<keyword evidence="4" id="KW-0472">Membrane</keyword>
<reference evidence="6" key="2">
    <citation type="journal article" date="2023" name="Int. J. Mol. Sci.">
        <title>De Novo Assembly and Annotation of 11 Diverse Shrub Willow (Salix) Genomes Reveals Novel Gene Organization in Sex-Linked Regions.</title>
        <authorList>
            <person name="Hyden B."/>
            <person name="Feng K."/>
            <person name="Yates T.B."/>
            <person name="Jawdy S."/>
            <person name="Cereghino C."/>
            <person name="Smart L.B."/>
            <person name="Muchero W."/>
        </authorList>
    </citation>
    <scope>NUCLEOTIDE SEQUENCE</scope>
    <source>
        <tissue evidence="6">Shoot tip</tissue>
    </source>
</reference>
<dbReference type="InterPro" id="IPR003406">
    <property type="entry name" value="Glyco_trans_14"/>
</dbReference>
<evidence type="ECO:0008006" key="8">
    <source>
        <dbReference type="Google" id="ProtNLM"/>
    </source>
</evidence>
<protein>
    <recommendedName>
        <fullName evidence="8">Core-2/I-branching beta-1,6-N-acetylglucosaminyltransferase family protein</fullName>
    </recommendedName>
</protein>
<dbReference type="InterPro" id="IPR044174">
    <property type="entry name" value="BC10-like"/>
</dbReference>
<evidence type="ECO:0000256" key="2">
    <source>
        <dbReference type="ARBA" id="ARBA00022676"/>
    </source>
</evidence>
<accession>A0ABQ8ZNP1</accession>
<evidence type="ECO:0000256" key="3">
    <source>
        <dbReference type="ARBA" id="ARBA00022679"/>
    </source>
</evidence>
<comment type="caution">
    <text evidence="6">The sequence shown here is derived from an EMBL/GenBank/DDBJ whole genome shotgun (WGS) entry which is preliminary data.</text>
</comment>
<evidence type="ECO:0000313" key="7">
    <source>
        <dbReference type="Proteomes" id="UP001141253"/>
    </source>
</evidence>
<dbReference type="Pfam" id="PF02485">
    <property type="entry name" value="Branch"/>
    <property type="match status" value="1"/>
</dbReference>
<dbReference type="PANTHER" id="PTHR31042">
    <property type="entry name" value="CORE-2/I-BRANCHING BETA-1,6-N-ACETYLGLUCOSAMINYLTRANSFERASE FAMILY PROTEIN-RELATED"/>
    <property type="match status" value="1"/>
</dbReference>